<evidence type="ECO:0000259" key="2">
    <source>
        <dbReference type="PROSITE" id="PS50879"/>
    </source>
</evidence>
<evidence type="ECO:0000313" key="3">
    <source>
        <dbReference type="EnsemblPlants" id="Ma00_p04920.1"/>
    </source>
</evidence>
<evidence type="ECO:0000259" key="1">
    <source>
        <dbReference type="PROSITE" id="PS50878"/>
    </source>
</evidence>
<dbReference type="InterPro" id="IPR043502">
    <property type="entry name" value="DNA/RNA_pol_sf"/>
</dbReference>
<evidence type="ECO:0000313" key="4">
    <source>
        <dbReference type="Proteomes" id="UP000012960"/>
    </source>
</evidence>
<dbReference type="InterPro" id="IPR000477">
    <property type="entry name" value="RT_dom"/>
</dbReference>
<dbReference type="GO" id="GO:0003676">
    <property type="term" value="F:nucleic acid binding"/>
    <property type="evidence" value="ECO:0007669"/>
    <property type="project" value="InterPro"/>
</dbReference>
<name>A0A804HNE7_MUSAM</name>
<dbReference type="AlphaFoldDB" id="A0A804HNE7"/>
<dbReference type="EnsemblPlants" id="Ma00_t04920.1">
    <property type="protein sequence ID" value="Ma00_p04920.1"/>
    <property type="gene ID" value="Ma00_g04920"/>
</dbReference>
<dbReference type="CDD" id="cd01647">
    <property type="entry name" value="RT_LTR"/>
    <property type="match status" value="1"/>
</dbReference>
<dbReference type="InterPro" id="IPR041588">
    <property type="entry name" value="Integrase_H2C2"/>
</dbReference>
<dbReference type="PROSITE" id="PS50878">
    <property type="entry name" value="RT_POL"/>
    <property type="match status" value="1"/>
</dbReference>
<keyword evidence="4" id="KW-1185">Reference proteome</keyword>
<dbReference type="Pfam" id="PF00078">
    <property type="entry name" value="RVT_1"/>
    <property type="match status" value="1"/>
</dbReference>
<reference evidence="3" key="1">
    <citation type="submission" date="2021-05" db="UniProtKB">
        <authorList>
            <consortium name="EnsemblPlants"/>
        </authorList>
    </citation>
    <scope>IDENTIFICATION</scope>
    <source>
        <strain evidence="3">subsp. malaccensis</strain>
    </source>
</reference>
<dbReference type="CDD" id="cd09279">
    <property type="entry name" value="RNase_HI_like"/>
    <property type="match status" value="1"/>
</dbReference>
<dbReference type="FunCoup" id="A0A804HNE7">
    <property type="interactions" value="622"/>
</dbReference>
<dbReference type="InterPro" id="IPR043128">
    <property type="entry name" value="Rev_trsase/Diguanyl_cyclase"/>
</dbReference>
<dbReference type="Gene3D" id="3.30.420.10">
    <property type="entry name" value="Ribonuclease H-like superfamily/Ribonuclease H"/>
    <property type="match status" value="3"/>
</dbReference>
<dbReference type="Gene3D" id="3.30.70.270">
    <property type="match status" value="2"/>
</dbReference>
<organism evidence="3 4">
    <name type="scientific">Musa acuminata subsp. malaccensis</name>
    <name type="common">Wild banana</name>
    <name type="synonym">Musa malaccensis</name>
    <dbReference type="NCBI Taxonomy" id="214687"/>
    <lineage>
        <taxon>Eukaryota</taxon>
        <taxon>Viridiplantae</taxon>
        <taxon>Streptophyta</taxon>
        <taxon>Embryophyta</taxon>
        <taxon>Tracheophyta</taxon>
        <taxon>Spermatophyta</taxon>
        <taxon>Magnoliopsida</taxon>
        <taxon>Liliopsida</taxon>
        <taxon>Zingiberales</taxon>
        <taxon>Musaceae</taxon>
        <taxon>Musa</taxon>
    </lineage>
</organism>
<dbReference type="InterPro" id="IPR036397">
    <property type="entry name" value="RNaseH_sf"/>
</dbReference>
<accession>A0A804HNE7</accession>
<dbReference type="GO" id="GO:0004523">
    <property type="term" value="F:RNA-DNA hybrid ribonuclease activity"/>
    <property type="evidence" value="ECO:0007669"/>
    <property type="project" value="InterPro"/>
</dbReference>
<feature type="domain" description="Reverse transcriptase" evidence="1">
    <location>
        <begin position="1"/>
        <end position="82"/>
    </location>
</feature>
<dbReference type="InterPro" id="IPR002156">
    <property type="entry name" value="RNaseH_domain"/>
</dbReference>
<dbReference type="Gramene" id="Ma00_t04920.1">
    <property type="protein sequence ID" value="Ma00_p04920.1"/>
    <property type="gene ID" value="Ma00_g04920"/>
</dbReference>
<dbReference type="Proteomes" id="UP000012960">
    <property type="component" value="Unplaced"/>
</dbReference>
<sequence length="815" mass="91948">MPFGLKNAGATYQRTVNRMFAHQIGRNMEIYVDDMIVKSRTAEAHSSDLAETFDTLRRFGLRLNPAKCAFGETSGKFLGFIIHERGIDANPEKVQAIIDMQPPRTIRDLQRLNGRLVALSRFLSRSGDRCLPFFKALRDPKNFRWTTECERAFEQMKQHLANLPRLASVSPEEKLSLYLTASQHAVSSVLVKENSGDQLPVYYVSHMLSGPEGRYPPIEKLALALVLSARKLRPYFQAHPIEVITDRPLRLVLSKFDVAGRLLKWAVELGEHDIQYTPRKASEELEPPHDTWTLHVDGSANAKGAGAGLVLVTPDGRSIERSFRFGFRATNNEAEYEALLAGLRLALEMRVTDIRVITESQLVARQLDGEYEARDPTMVKYLAQVKNLATKFVHFELSNVPRSENQRADTLAKLASGSAPRARPETEGLPHRAIEVVTTVTDGAPATWVQEMLRFKWDRTLPVNETAARRLRRTQAWYSEEGGWLYKQSFSRPLLRCLEPNEARTVLSDMHEGACGEHIGERALAHKMLRQGYYWPTMRQDAKAFVRRCRSCQEHARTAQRSAVLFTPVDCAWPFAQWGLDILGPLPPASGQRKYIIVGVDYFTRWVEAESLATITESQVESSVAYPQANGLAEVTNRSIVDGLKRRVSAARSAWIDELPSVLWALRTTPKTPTGESPYSLTFGTEAVLPSEVAVPTPRTAGYSEEASGEGLRSNLDLLEERRASAHQKALSYKRAVARVYNRRVRPRSIKIEDLVLRKIEVSHPTQVRGKLAPKWEGPYRVIGVSRPGTFRLATMDGDPVPRTWNIQNLRKYFI</sequence>
<dbReference type="OMA" id="FANIKER"/>
<dbReference type="PANTHER" id="PTHR48475:SF2">
    <property type="entry name" value="RIBONUCLEASE H"/>
    <property type="match status" value="1"/>
</dbReference>
<dbReference type="PANTHER" id="PTHR48475">
    <property type="entry name" value="RIBONUCLEASE H"/>
    <property type="match status" value="1"/>
</dbReference>
<dbReference type="InParanoid" id="A0A804HNE7"/>
<dbReference type="Gene3D" id="1.10.340.70">
    <property type="match status" value="1"/>
</dbReference>
<protein>
    <submittedName>
        <fullName evidence="3">Uncharacterized protein</fullName>
    </submittedName>
</protein>
<proteinExistence type="predicted"/>
<dbReference type="SUPFAM" id="SSF56672">
    <property type="entry name" value="DNA/RNA polymerases"/>
    <property type="match status" value="1"/>
</dbReference>
<dbReference type="Pfam" id="PF17919">
    <property type="entry name" value="RT_RNaseH_2"/>
    <property type="match status" value="1"/>
</dbReference>
<dbReference type="InterPro" id="IPR012337">
    <property type="entry name" value="RNaseH-like_sf"/>
</dbReference>
<dbReference type="PROSITE" id="PS50879">
    <property type="entry name" value="RNASE_H_1"/>
    <property type="match status" value="1"/>
</dbReference>
<dbReference type="SUPFAM" id="SSF53098">
    <property type="entry name" value="Ribonuclease H-like"/>
    <property type="match status" value="2"/>
</dbReference>
<dbReference type="Pfam" id="PF17921">
    <property type="entry name" value="Integrase_H2C2"/>
    <property type="match status" value="1"/>
</dbReference>
<dbReference type="InterPro" id="IPR041577">
    <property type="entry name" value="RT_RNaseH_2"/>
</dbReference>
<dbReference type="Pfam" id="PF13456">
    <property type="entry name" value="RVT_3"/>
    <property type="match status" value="1"/>
</dbReference>
<feature type="domain" description="RNase H type-1" evidence="2">
    <location>
        <begin position="288"/>
        <end position="417"/>
    </location>
</feature>